<proteinExistence type="predicted"/>
<comment type="caution">
    <text evidence="1">The sequence shown here is derived from an EMBL/GenBank/DDBJ whole genome shotgun (WGS) entry which is preliminary data.</text>
</comment>
<organism evidence="1 2">
    <name type="scientific">Eumeta variegata</name>
    <name type="common">Bagworm moth</name>
    <name type="synonym">Eumeta japonica</name>
    <dbReference type="NCBI Taxonomy" id="151549"/>
    <lineage>
        <taxon>Eukaryota</taxon>
        <taxon>Metazoa</taxon>
        <taxon>Ecdysozoa</taxon>
        <taxon>Arthropoda</taxon>
        <taxon>Hexapoda</taxon>
        <taxon>Insecta</taxon>
        <taxon>Pterygota</taxon>
        <taxon>Neoptera</taxon>
        <taxon>Endopterygota</taxon>
        <taxon>Lepidoptera</taxon>
        <taxon>Glossata</taxon>
        <taxon>Ditrysia</taxon>
        <taxon>Tineoidea</taxon>
        <taxon>Psychidae</taxon>
        <taxon>Oiketicinae</taxon>
        <taxon>Eumeta</taxon>
    </lineage>
</organism>
<accession>A0A4C1XMW1</accession>
<evidence type="ECO:0000313" key="1">
    <source>
        <dbReference type="EMBL" id="GBP63627.1"/>
    </source>
</evidence>
<dbReference type="Proteomes" id="UP000299102">
    <property type="component" value="Unassembled WGS sequence"/>
</dbReference>
<dbReference type="EMBL" id="BGZK01000874">
    <property type="protein sequence ID" value="GBP63627.1"/>
    <property type="molecule type" value="Genomic_DNA"/>
</dbReference>
<dbReference type="AlphaFoldDB" id="A0A4C1XMW1"/>
<evidence type="ECO:0000313" key="2">
    <source>
        <dbReference type="Proteomes" id="UP000299102"/>
    </source>
</evidence>
<sequence length="234" mass="26413">MCTRFAAGLFSAIRIPNRLVMNSIEAKISRMRTATAACVNTSRALCEPRLRGGADPRLYIISEASLFMLLQSCNKVDEDEDRSYYDVYILQIKFVIYFSRLQKLRPAPIPVCLTHPPLFVGRPGRRRLRAVSESLIATSYCACPAVRRRVTCDGAQQASLGLAWCNAMLTRFIKKGVKFDPFELSYINFVSVIIEFHLRERGTKTSPRGRVGHLQERDCAGGFRRPALARSIPH</sequence>
<gene>
    <name evidence="1" type="ORF">EVAR_54457_1</name>
</gene>
<name>A0A4C1XMW1_EUMVA</name>
<protein>
    <submittedName>
        <fullName evidence="1">Uncharacterized protein</fullName>
    </submittedName>
</protein>
<keyword evidence="2" id="KW-1185">Reference proteome</keyword>
<reference evidence="1 2" key="1">
    <citation type="journal article" date="2019" name="Commun. Biol.">
        <title>The bagworm genome reveals a unique fibroin gene that provides high tensile strength.</title>
        <authorList>
            <person name="Kono N."/>
            <person name="Nakamura H."/>
            <person name="Ohtoshi R."/>
            <person name="Tomita M."/>
            <person name="Numata K."/>
            <person name="Arakawa K."/>
        </authorList>
    </citation>
    <scope>NUCLEOTIDE SEQUENCE [LARGE SCALE GENOMIC DNA]</scope>
</reference>